<keyword evidence="4 8" id="KW-0812">Transmembrane</keyword>
<dbReference type="InterPro" id="IPR000531">
    <property type="entry name" value="Beta-barrel_TonB"/>
</dbReference>
<evidence type="ECO:0000256" key="2">
    <source>
        <dbReference type="ARBA" id="ARBA00022448"/>
    </source>
</evidence>
<dbReference type="InterPro" id="IPR023997">
    <property type="entry name" value="TonB-dep_OMP_SusC/RagA_CS"/>
</dbReference>
<dbReference type="InterPro" id="IPR037066">
    <property type="entry name" value="Plug_dom_sf"/>
</dbReference>
<keyword evidence="3 8" id="KW-1134">Transmembrane beta strand</keyword>
<dbReference type="Gene3D" id="2.60.40.1120">
    <property type="entry name" value="Carboxypeptidase-like, regulatory domain"/>
    <property type="match status" value="1"/>
</dbReference>
<evidence type="ECO:0000256" key="4">
    <source>
        <dbReference type="ARBA" id="ARBA00022692"/>
    </source>
</evidence>
<comment type="similarity">
    <text evidence="8 9">Belongs to the TonB-dependent receptor family.</text>
</comment>
<dbReference type="Gene3D" id="2.170.130.10">
    <property type="entry name" value="TonB-dependent receptor, plug domain"/>
    <property type="match status" value="1"/>
</dbReference>
<accession>A0AA37MJP7</accession>
<dbReference type="GO" id="GO:0009279">
    <property type="term" value="C:cell outer membrane"/>
    <property type="evidence" value="ECO:0007669"/>
    <property type="project" value="UniProtKB-SubCell"/>
</dbReference>
<evidence type="ECO:0000256" key="5">
    <source>
        <dbReference type="ARBA" id="ARBA00023077"/>
    </source>
</evidence>
<comment type="caution">
    <text evidence="12">The sequence shown here is derived from an EMBL/GenBank/DDBJ whole genome shotgun (WGS) entry which is preliminary data.</text>
</comment>
<protein>
    <submittedName>
        <fullName evidence="12">SusC/RagA family TonB-linked outer membrane protein</fullName>
    </submittedName>
</protein>
<evidence type="ECO:0000256" key="3">
    <source>
        <dbReference type="ARBA" id="ARBA00022452"/>
    </source>
</evidence>
<evidence type="ECO:0000313" key="12">
    <source>
        <dbReference type="EMBL" id="GJG28931.1"/>
    </source>
</evidence>
<evidence type="ECO:0000256" key="9">
    <source>
        <dbReference type="RuleBase" id="RU003357"/>
    </source>
</evidence>
<evidence type="ECO:0000259" key="10">
    <source>
        <dbReference type="Pfam" id="PF00593"/>
    </source>
</evidence>
<dbReference type="InterPro" id="IPR012910">
    <property type="entry name" value="Plug_dom"/>
</dbReference>
<feature type="domain" description="TonB-dependent receptor-like beta-barrel" evidence="10">
    <location>
        <begin position="492"/>
        <end position="871"/>
    </location>
</feature>
<keyword evidence="7 8" id="KW-0998">Cell outer membrane</keyword>
<keyword evidence="5 9" id="KW-0798">TonB box</keyword>
<keyword evidence="6 8" id="KW-0472">Membrane</keyword>
<dbReference type="InterPro" id="IPR039426">
    <property type="entry name" value="TonB-dep_rcpt-like"/>
</dbReference>
<evidence type="ECO:0000256" key="6">
    <source>
        <dbReference type="ARBA" id="ARBA00023136"/>
    </source>
</evidence>
<dbReference type="Pfam" id="PF07715">
    <property type="entry name" value="Plug"/>
    <property type="match status" value="1"/>
</dbReference>
<reference evidence="12" key="1">
    <citation type="submission" date="2021-08" db="EMBL/GenBank/DDBJ databases">
        <title>Prevotella lacticifex sp. nov., isolated from rumen of cow.</title>
        <authorList>
            <person name="Shinkai T."/>
            <person name="Ikeyama N."/>
            <person name="Kumagai M."/>
            <person name="Ohmori H."/>
            <person name="Sakamoto M."/>
            <person name="Ohkuma M."/>
            <person name="Mitsumori M."/>
        </authorList>
    </citation>
    <scope>NUCLEOTIDE SEQUENCE</scope>
    <source>
        <strain evidence="12">DSM 11371</strain>
    </source>
</reference>
<name>A0AA37MJP7_SEGBR</name>
<evidence type="ECO:0000256" key="8">
    <source>
        <dbReference type="PROSITE-ProRule" id="PRU01360"/>
    </source>
</evidence>
<sequence>MIQHLGLKGCFLLASVLSIQNGWAVSLTSSIETVPLSVEPRSESIEGRVVDAQGKPIVGAIVVEKGSTVGTVTDIDGKFNLPVKVGSRLLISYLGYQTKEVKAQSQMLLEMTDDNAQLDEVVVVGYGQQKKVNLTGAVANVDLEKTIGSRPAQDVAKALQGAVPGLTIINSNGSIDASPTLSIRGLGTLSNSQQSSPLVIVDGVPCDDMSLLNGNDIASISVLKDASSSAIYGSRAAFGVILITTKQANKGDKIKIRYDMQFGWDKATILPNFPSVATQLEAGIRAKARAGESTPELFGMYFDELLPYAKAWEEQNGGKKGYSLMQPYQSMDAVGDYRFDGAKALYYADYDIQDIWYNSHAPSTSHNLSISGSSNKTTYYFSAGYDRKVDIMKIDPDRRQRFNATLHLKTDLTDWLTIGLRSSFSRKKVDSKDTYSSIYQYIWRWGSYFVPSGYIEDVDGSTYDYRFIAMQKGAGDKSTIRDVLQMQAYAKAYITHDITLNADFTYQIENDNIKTSTKSIFGMNWSGTTPVYIVNNSNSSVTKENGKADRWTANAYLNYAHLFADKHNLNVMVGVNAEKLERDNFSAMRTQLYDENYPEFNLTYGDMAKAKITSATQDRASAGVFGRINYDYKGIYLLELNGRYDGSSRFREGHKWAFFPSLSAGYRFSEEKYFSPVKNIVSNGKLRFSFGQIGNEAVGDNMFLSTLEAYQTDWFVGTNQLSGLKIPTWVSPSLTWERIQTTNFGIDLGFLNNEFTLSFDLFQRLTKDMLAPGNALPSSVGAEAPYTNAGQLRSRGWELALAWRKQWNKNLSLYANFSISDTRVRVTRWNNTSQLVGHTGNTAYAYEGENWGDIWGFETDRYFTEEDFEGQNADGSWNYKAGIADQTGIQTGKFVFGPGDIKYKDLNGDGKINGGKGTLQDHGDLKVIGNQLPRYEYSFHLGGAYKGIDLDLFFQGVGKRDMWTISSFAFPLMRNADLALYANQTSYNIYDPANGIVNINQNNDFPCLWPGNDVAGNVAALADAGGSNNYYPQSRYLVDMSYLRLKSVTLGYTLPEGLTRKAHIESLRIYTSANNLFLLHKGNGNLPLDPEINDGNGIVYGGWGRTTPITRSWVVGLQVTF</sequence>
<dbReference type="SUPFAM" id="SSF56935">
    <property type="entry name" value="Porins"/>
    <property type="match status" value="1"/>
</dbReference>
<evidence type="ECO:0000313" key="13">
    <source>
        <dbReference type="Proteomes" id="UP000887043"/>
    </source>
</evidence>
<comment type="subcellular location">
    <subcellularLocation>
        <location evidence="1 8">Cell outer membrane</location>
        <topology evidence="1 8">Multi-pass membrane protein</topology>
    </subcellularLocation>
</comment>
<evidence type="ECO:0000256" key="7">
    <source>
        <dbReference type="ARBA" id="ARBA00023237"/>
    </source>
</evidence>
<evidence type="ECO:0000259" key="11">
    <source>
        <dbReference type="Pfam" id="PF07715"/>
    </source>
</evidence>
<dbReference type="RefSeq" id="WP_039870085.1">
    <property type="nucleotide sequence ID" value="NZ_BPTR01000001.1"/>
</dbReference>
<dbReference type="PROSITE" id="PS52016">
    <property type="entry name" value="TONB_DEPENDENT_REC_3"/>
    <property type="match status" value="1"/>
</dbReference>
<evidence type="ECO:0000256" key="1">
    <source>
        <dbReference type="ARBA" id="ARBA00004571"/>
    </source>
</evidence>
<dbReference type="InterPro" id="IPR023996">
    <property type="entry name" value="TonB-dep_OMP_SusC/RagA"/>
</dbReference>
<organism evidence="12 13">
    <name type="scientific">Segatella bryantii</name>
    <name type="common">Prevotella bryantii</name>
    <dbReference type="NCBI Taxonomy" id="77095"/>
    <lineage>
        <taxon>Bacteria</taxon>
        <taxon>Pseudomonadati</taxon>
        <taxon>Bacteroidota</taxon>
        <taxon>Bacteroidia</taxon>
        <taxon>Bacteroidales</taxon>
        <taxon>Prevotellaceae</taxon>
        <taxon>Segatella</taxon>
    </lineage>
</organism>
<dbReference type="AlphaFoldDB" id="A0AA37MJP7"/>
<dbReference type="InterPro" id="IPR008969">
    <property type="entry name" value="CarboxyPept-like_regulatory"/>
</dbReference>
<proteinExistence type="inferred from homology"/>
<dbReference type="Proteomes" id="UP000887043">
    <property type="component" value="Unassembled WGS sequence"/>
</dbReference>
<dbReference type="EMBL" id="BPTR01000001">
    <property type="protein sequence ID" value="GJG28931.1"/>
    <property type="molecule type" value="Genomic_DNA"/>
</dbReference>
<dbReference type="Gene3D" id="2.40.170.20">
    <property type="entry name" value="TonB-dependent receptor, beta-barrel domain"/>
    <property type="match status" value="1"/>
</dbReference>
<dbReference type="NCBIfam" id="TIGR04057">
    <property type="entry name" value="SusC_RagA_signa"/>
    <property type="match status" value="1"/>
</dbReference>
<keyword evidence="2 8" id="KW-0813">Transport</keyword>
<dbReference type="NCBIfam" id="TIGR04056">
    <property type="entry name" value="OMP_RagA_SusC"/>
    <property type="match status" value="1"/>
</dbReference>
<feature type="domain" description="TonB-dependent receptor plug" evidence="11">
    <location>
        <begin position="135"/>
        <end position="240"/>
    </location>
</feature>
<dbReference type="Pfam" id="PF00593">
    <property type="entry name" value="TonB_dep_Rec_b-barrel"/>
    <property type="match status" value="1"/>
</dbReference>
<dbReference type="SUPFAM" id="SSF49464">
    <property type="entry name" value="Carboxypeptidase regulatory domain-like"/>
    <property type="match status" value="1"/>
</dbReference>
<gene>
    <name evidence="12" type="ORF">PRRU23_26310</name>
</gene>
<dbReference type="Pfam" id="PF13715">
    <property type="entry name" value="CarbopepD_reg_2"/>
    <property type="match status" value="1"/>
</dbReference>
<dbReference type="InterPro" id="IPR036942">
    <property type="entry name" value="Beta-barrel_TonB_sf"/>
</dbReference>